<comment type="caution">
    <text evidence="4">The sequence shown here is derived from an EMBL/GenBank/DDBJ whole genome shotgun (WGS) entry which is preliminary data.</text>
</comment>
<evidence type="ECO:0000256" key="2">
    <source>
        <dbReference type="ARBA" id="ARBA00022723"/>
    </source>
</evidence>
<feature type="domain" description="DDE Tnp4" evidence="3">
    <location>
        <begin position="31"/>
        <end position="114"/>
    </location>
</feature>
<dbReference type="Pfam" id="PF13359">
    <property type="entry name" value="DDE_Tnp_4"/>
    <property type="match status" value="1"/>
</dbReference>
<keyword evidence="4" id="KW-0255">Endonuclease</keyword>
<evidence type="ECO:0000259" key="3">
    <source>
        <dbReference type="Pfam" id="PF13359"/>
    </source>
</evidence>
<organism evidence="4 5">
    <name type="scientific">Popillia japonica</name>
    <name type="common">Japanese beetle</name>
    <dbReference type="NCBI Taxonomy" id="7064"/>
    <lineage>
        <taxon>Eukaryota</taxon>
        <taxon>Metazoa</taxon>
        <taxon>Ecdysozoa</taxon>
        <taxon>Arthropoda</taxon>
        <taxon>Hexapoda</taxon>
        <taxon>Insecta</taxon>
        <taxon>Pterygota</taxon>
        <taxon>Neoptera</taxon>
        <taxon>Endopterygota</taxon>
        <taxon>Coleoptera</taxon>
        <taxon>Polyphaga</taxon>
        <taxon>Scarabaeiformia</taxon>
        <taxon>Scarabaeidae</taxon>
        <taxon>Rutelinae</taxon>
        <taxon>Popillia</taxon>
    </lineage>
</organism>
<evidence type="ECO:0000313" key="5">
    <source>
        <dbReference type="Proteomes" id="UP001458880"/>
    </source>
</evidence>
<keyword evidence="4" id="KW-0540">Nuclease</keyword>
<dbReference type="AlphaFoldDB" id="A0AAW1L8P5"/>
<dbReference type="EMBL" id="JASPKY010000149">
    <property type="protein sequence ID" value="KAK9730297.1"/>
    <property type="molecule type" value="Genomic_DNA"/>
</dbReference>
<dbReference type="GO" id="GO:0046872">
    <property type="term" value="F:metal ion binding"/>
    <property type="evidence" value="ECO:0007669"/>
    <property type="project" value="UniProtKB-KW"/>
</dbReference>
<dbReference type="Proteomes" id="UP001458880">
    <property type="component" value="Unassembled WGS sequence"/>
</dbReference>
<evidence type="ECO:0000256" key="1">
    <source>
        <dbReference type="ARBA" id="ARBA00001968"/>
    </source>
</evidence>
<comment type="cofactor">
    <cofactor evidence="1">
        <name>a divalent metal cation</name>
        <dbReference type="ChEBI" id="CHEBI:60240"/>
    </cofactor>
</comment>
<dbReference type="InterPro" id="IPR027806">
    <property type="entry name" value="HARBI1_dom"/>
</dbReference>
<proteinExistence type="predicted"/>
<gene>
    <name evidence="4" type="ORF">QE152_g15322</name>
</gene>
<sequence length="133" mass="15423">MKVRNVQLRFIRQWKKRLEFPLEAQLEGTDVKVPYYFIGDEAFALADTLIKPFSGIHPKGSFQRIFNYRLSRARRVVENVFGIASATFRVLRQPMLLEPNKAELVIMAVAHLHNSVVVYTHQMAHSTKKLKVN</sequence>
<protein>
    <submittedName>
        <fullName evidence="4">DDE superfamily endonuclease</fullName>
    </submittedName>
</protein>
<keyword evidence="5" id="KW-1185">Reference proteome</keyword>
<evidence type="ECO:0000313" key="4">
    <source>
        <dbReference type="EMBL" id="KAK9730297.1"/>
    </source>
</evidence>
<keyword evidence="4" id="KW-0378">Hydrolase</keyword>
<reference evidence="4 5" key="1">
    <citation type="journal article" date="2024" name="BMC Genomics">
        <title>De novo assembly and annotation of Popillia japonica's genome with initial clues to its potential as an invasive pest.</title>
        <authorList>
            <person name="Cucini C."/>
            <person name="Boschi S."/>
            <person name="Funari R."/>
            <person name="Cardaioli E."/>
            <person name="Iannotti N."/>
            <person name="Marturano G."/>
            <person name="Paoli F."/>
            <person name="Bruttini M."/>
            <person name="Carapelli A."/>
            <person name="Frati F."/>
            <person name="Nardi F."/>
        </authorList>
    </citation>
    <scope>NUCLEOTIDE SEQUENCE [LARGE SCALE GENOMIC DNA]</scope>
    <source>
        <strain evidence="4">DMR45628</strain>
    </source>
</reference>
<keyword evidence="2" id="KW-0479">Metal-binding</keyword>
<dbReference type="GO" id="GO:0004519">
    <property type="term" value="F:endonuclease activity"/>
    <property type="evidence" value="ECO:0007669"/>
    <property type="project" value="UniProtKB-KW"/>
</dbReference>
<name>A0AAW1L8P5_POPJA</name>
<accession>A0AAW1L8P5</accession>